<dbReference type="EMBL" id="JBHTIC010000006">
    <property type="protein sequence ID" value="MFD0761663.1"/>
    <property type="molecule type" value="Genomic_DNA"/>
</dbReference>
<keyword evidence="1" id="KW-0812">Transmembrane</keyword>
<evidence type="ECO:0008006" key="4">
    <source>
        <dbReference type="Google" id="ProtNLM"/>
    </source>
</evidence>
<feature type="transmembrane region" description="Helical" evidence="1">
    <location>
        <begin position="328"/>
        <end position="348"/>
    </location>
</feature>
<gene>
    <name evidence="2" type="ORF">ACFQZW_06175</name>
</gene>
<comment type="caution">
    <text evidence="2">The sequence shown here is derived from an EMBL/GenBank/DDBJ whole genome shotgun (WGS) entry which is preliminary data.</text>
</comment>
<keyword evidence="1" id="KW-0472">Membrane</keyword>
<feature type="transmembrane region" description="Helical" evidence="1">
    <location>
        <begin position="146"/>
        <end position="165"/>
    </location>
</feature>
<accession>A0ABW2Z4B8</accession>
<sequence length="532" mass="60365">MKKQVVYILFFIGFIGFSQQNPVTVTADTTSIKIGEQIQFKISVNETNNVIFPKLKLDSLGKVEVVETLPTDTLKNSLEKKYLLTSFDSGSYVIPQQEILISNKKYVTDSLLINVATVKVDTTKQGLYEIKSIKSEPKTFDDYKHLWWILIPVLLLIAGILYVIFRKKKEKIIPKVHIAPIQEAMQRLVELDGKKLLQQNKIKIYYSELTDIVRTYIEKDIKIPALESTTNELIETITDFNESSKLGISKATIQQLKQVLQSADLVKFAKSKPIVEEIKNDRTIIEHILKDTEGAVHKKRVQEAEATQDQAFEIAVEEPKKKSNLKKYLLIFAAFFIIIIGVAGYFGYKFLKKNVLGDTTSEMMDSNKQWYKATYGHPPITIETPEILKIESVQLPDNGVTSVGDFSSYSYKSLISNFYVIVSTIHFLSEVDNFNLDGGVQGSIKSMEAKMNTTFTNIQQEPILIDGNEGRKVLMDYTLENPVTKKMENNKLTMLLFANTKGMQQVFVSYPEKEASAKQVSERIINSVSINN</sequence>
<protein>
    <recommendedName>
        <fullName evidence="4">Oxygen tolerance</fullName>
    </recommendedName>
</protein>
<proteinExistence type="predicted"/>
<keyword evidence="1" id="KW-1133">Transmembrane helix</keyword>
<evidence type="ECO:0000313" key="2">
    <source>
        <dbReference type="EMBL" id="MFD0761663.1"/>
    </source>
</evidence>
<organism evidence="2 3">
    <name type="scientific">Lutibacter aestuarii</name>
    <dbReference type="NCBI Taxonomy" id="861111"/>
    <lineage>
        <taxon>Bacteria</taxon>
        <taxon>Pseudomonadati</taxon>
        <taxon>Bacteroidota</taxon>
        <taxon>Flavobacteriia</taxon>
        <taxon>Flavobacteriales</taxon>
        <taxon>Flavobacteriaceae</taxon>
        <taxon>Lutibacter</taxon>
    </lineage>
</organism>
<keyword evidence="3" id="KW-1185">Reference proteome</keyword>
<name>A0ABW2Z4B8_9FLAO</name>
<dbReference type="Proteomes" id="UP001597032">
    <property type="component" value="Unassembled WGS sequence"/>
</dbReference>
<reference evidence="3" key="1">
    <citation type="journal article" date="2019" name="Int. J. Syst. Evol. Microbiol.">
        <title>The Global Catalogue of Microorganisms (GCM) 10K type strain sequencing project: providing services to taxonomists for standard genome sequencing and annotation.</title>
        <authorList>
            <consortium name="The Broad Institute Genomics Platform"/>
            <consortium name="The Broad Institute Genome Sequencing Center for Infectious Disease"/>
            <person name="Wu L."/>
            <person name="Ma J."/>
        </authorList>
    </citation>
    <scope>NUCLEOTIDE SEQUENCE [LARGE SCALE GENOMIC DNA]</scope>
    <source>
        <strain evidence="3">CCUG 60022</strain>
    </source>
</reference>
<dbReference type="RefSeq" id="WP_386781812.1">
    <property type="nucleotide sequence ID" value="NZ_JBHTIC010000006.1"/>
</dbReference>
<evidence type="ECO:0000256" key="1">
    <source>
        <dbReference type="SAM" id="Phobius"/>
    </source>
</evidence>
<evidence type="ECO:0000313" key="3">
    <source>
        <dbReference type="Proteomes" id="UP001597032"/>
    </source>
</evidence>